<proteinExistence type="predicted"/>
<dbReference type="Proteomes" id="UP000220034">
    <property type="component" value="Unassembled WGS sequence"/>
</dbReference>
<dbReference type="OrthoDB" id="7583243at2"/>
<dbReference type="Gene3D" id="3.40.30.10">
    <property type="entry name" value="Glutaredoxin"/>
    <property type="match status" value="1"/>
</dbReference>
<dbReference type="SUPFAM" id="SSF52833">
    <property type="entry name" value="Thioredoxin-like"/>
    <property type="match status" value="1"/>
</dbReference>
<dbReference type="Pfam" id="PF13409">
    <property type="entry name" value="GST_N_2"/>
    <property type="match status" value="1"/>
</dbReference>
<dbReference type="GO" id="GO:0016740">
    <property type="term" value="F:transferase activity"/>
    <property type="evidence" value="ECO:0007669"/>
    <property type="project" value="UniProtKB-KW"/>
</dbReference>
<keyword evidence="4" id="KW-1185">Reference proteome</keyword>
<dbReference type="SFLD" id="SFLDG00358">
    <property type="entry name" value="Main_(cytGST)"/>
    <property type="match status" value="1"/>
</dbReference>
<dbReference type="RefSeq" id="WP_097931125.1">
    <property type="nucleotide sequence ID" value="NZ_OCTN01000007.1"/>
</dbReference>
<dbReference type="InterPro" id="IPR010987">
    <property type="entry name" value="Glutathione-S-Trfase_C-like"/>
</dbReference>
<sequence>MKFFHSPRSCSLGIHIILEELGIEYDLNIVNVREGEQRRPEYLAINPLGKVPTIVRDDEGVLTEFQTIAFWLSRTYPDAKLMPEDVSGQARVLELLDYIVASLHMRGATLVIRPSLFAETPEGQAEVQTAGRAALVKGLAELDGRLGDNEYLLGDTFTAADAAAFYLLSWMPGLEIDRGANLNAYFDRMLARPAVQRAVAV</sequence>
<dbReference type="Pfam" id="PF13410">
    <property type="entry name" value="GST_C_2"/>
    <property type="match status" value="1"/>
</dbReference>
<evidence type="ECO:0000313" key="4">
    <source>
        <dbReference type="Proteomes" id="UP000220034"/>
    </source>
</evidence>
<dbReference type="SFLD" id="SFLDG01150">
    <property type="entry name" value="Main.1:_Beta-like"/>
    <property type="match status" value="1"/>
</dbReference>
<dbReference type="PANTHER" id="PTHR44051">
    <property type="entry name" value="GLUTATHIONE S-TRANSFERASE-RELATED"/>
    <property type="match status" value="1"/>
</dbReference>
<protein>
    <submittedName>
        <fullName evidence="3">Glutathione S-transferase</fullName>
    </submittedName>
</protein>
<dbReference type="PROSITE" id="PS50405">
    <property type="entry name" value="GST_CTER"/>
    <property type="match status" value="1"/>
</dbReference>
<feature type="domain" description="GST C-terminal" evidence="2">
    <location>
        <begin position="85"/>
        <end position="201"/>
    </location>
</feature>
<dbReference type="EMBL" id="OCTN01000007">
    <property type="protein sequence ID" value="SOH95009.1"/>
    <property type="molecule type" value="Genomic_DNA"/>
</dbReference>
<dbReference type="PANTHER" id="PTHR44051:SF8">
    <property type="entry name" value="GLUTATHIONE S-TRANSFERASE GSTA"/>
    <property type="match status" value="1"/>
</dbReference>
<organism evidence="3 4">
    <name type="scientific">Pontivivens marinum</name>
    <dbReference type="NCBI Taxonomy" id="1690039"/>
    <lineage>
        <taxon>Bacteria</taxon>
        <taxon>Pseudomonadati</taxon>
        <taxon>Pseudomonadota</taxon>
        <taxon>Alphaproteobacteria</taxon>
        <taxon>Rhodobacterales</taxon>
        <taxon>Paracoccaceae</taxon>
        <taxon>Pontivivens</taxon>
    </lineage>
</organism>
<keyword evidence="3" id="KW-0808">Transferase</keyword>
<dbReference type="Gene3D" id="1.20.1050.10">
    <property type="match status" value="1"/>
</dbReference>
<accession>A0A2C9CX49</accession>
<dbReference type="InterPro" id="IPR036249">
    <property type="entry name" value="Thioredoxin-like_sf"/>
</dbReference>
<dbReference type="InterPro" id="IPR040079">
    <property type="entry name" value="Glutathione_S-Trfase"/>
</dbReference>
<feature type="domain" description="GST N-terminal" evidence="1">
    <location>
        <begin position="1"/>
        <end position="80"/>
    </location>
</feature>
<dbReference type="InterPro" id="IPR036282">
    <property type="entry name" value="Glutathione-S-Trfase_C_sf"/>
</dbReference>
<dbReference type="SFLD" id="SFLDS00019">
    <property type="entry name" value="Glutathione_Transferase_(cytos"/>
    <property type="match status" value="1"/>
</dbReference>
<reference evidence="4" key="1">
    <citation type="submission" date="2017-09" db="EMBL/GenBank/DDBJ databases">
        <authorList>
            <person name="Varghese N."/>
            <person name="Submissions S."/>
        </authorList>
    </citation>
    <scope>NUCLEOTIDE SEQUENCE [LARGE SCALE GENOMIC DNA]</scope>
    <source>
        <strain evidence="4">C7</strain>
    </source>
</reference>
<dbReference type="CDD" id="cd03057">
    <property type="entry name" value="GST_N_Beta"/>
    <property type="match status" value="1"/>
</dbReference>
<gene>
    <name evidence="3" type="ORF">SAMN06273572_10730</name>
</gene>
<evidence type="ECO:0000259" key="1">
    <source>
        <dbReference type="PROSITE" id="PS50404"/>
    </source>
</evidence>
<dbReference type="InterPro" id="IPR004045">
    <property type="entry name" value="Glutathione_S-Trfase_N"/>
</dbReference>
<dbReference type="PROSITE" id="PS50404">
    <property type="entry name" value="GST_NTER"/>
    <property type="match status" value="1"/>
</dbReference>
<dbReference type="SUPFAM" id="SSF47616">
    <property type="entry name" value="GST C-terminal domain-like"/>
    <property type="match status" value="1"/>
</dbReference>
<name>A0A2C9CX49_9RHOB</name>
<dbReference type="AlphaFoldDB" id="A0A2C9CX49"/>
<evidence type="ECO:0000313" key="3">
    <source>
        <dbReference type="EMBL" id="SOH95009.1"/>
    </source>
</evidence>
<evidence type="ECO:0000259" key="2">
    <source>
        <dbReference type="PROSITE" id="PS50405"/>
    </source>
</evidence>